<accession>A0A4R5DHA3</accession>
<dbReference type="OrthoDB" id="3689685at2"/>
<evidence type="ECO:0000256" key="1">
    <source>
        <dbReference type="SAM" id="MobiDB-lite"/>
    </source>
</evidence>
<name>A0A4R5DHA3_9ACTN</name>
<sequence length="161" mass="17381">MALIKGHRFPVEFGEAFPRGLVMVGEIEPDLEYQSQDDRARGREQRQRVDEVTGLRQWKATVTDPDEAKAKRASFEVIFTAEVQPAPLPDEVLPGMRPVELVGVTASPKVMGQGEFKYLGYEYRATGVKTPGTPAAARPAAGRGDGKPSGEGKAAAEAKAN</sequence>
<proteinExistence type="predicted"/>
<dbReference type="RefSeq" id="WP_131892877.1">
    <property type="nucleotide sequence ID" value="NZ_SMKZ01000007.1"/>
</dbReference>
<dbReference type="InParanoid" id="A0A4R5DHA3"/>
<evidence type="ECO:0008006" key="4">
    <source>
        <dbReference type="Google" id="ProtNLM"/>
    </source>
</evidence>
<dbReference type="AlphaFoldDB" id="A0A4R5DHA3"/>
<dbReference type="EMBL" id="SMKZ01000007">
    <property type="protein sequence ID" value="TDE12627.1"/>
    <property type="molecule type" value="Genomic_DNA"/>
</dbReference>
<feature type="compositionally biased region" description="Basic and acidic residues" evidence="1">
    <location>
        <begin position="144"/>
        <end position="161"/>
    </location>
</feature>
<evidence type="ECO:0000313" key="3">
    <source>
        <dbReference type="Proteomes" id="UP000294739"/>
    </source>
</evidence>
<gene>
    <name evidence="2" type="ORF">E1269_07265</name>
</gene>
<dbReference type="Proteomes" id="UP000294739">
    <property type="component" value="Unassembled WGS sequence"/>
</dbReference>
<organism evidence="2 3">
    <name type="scientific">Jiangella asiatica</name>
    <dbReference type="NCBI Taxonomy" id="2530372"/>
    <lineage>
        <taxon>Bacteria</taxon>
        <taxon>Bacillati</taxon>
        <taxon>Actinomycetota</taxon>
        <taxon>Actinomycetes</taxon>
        <taxon>Jiangellales</taxon>
        <taxon>Jiangellaceae</taxon>
        <taxon>Jiangella</taxon>
    </lineage>
</organism>
<protein>
    <recommendedName>
        <fullName evidence="4">Plasmid replication, integration and excision activator</fullName>
    </recommendedName>
</protein>
<feature type="region of interest" description="Disordered" evidence="1">
    <location>
        <begin position="128"/>
        <end position="161"/>
    </location>
</feature>
<evidence type="ECO:0000313" key="2">
    <source>
        <dbReference type="EMBL" id="TDE12627.1"/>
    </source>
</evidence>
<comment type="caution">
    <text evidence="2">The sequence shown here is derived from an EMBL/GenBank/DDBJ whole genome shotgun (WGS) entry which is preliminary data.</text>
</comment>
<keyword evidence="3" id="KW-1185">Reference proteome</keyword>
<reference evidence="2 3" key="1">
    <citation type="submission" date="2019-03" db="EMBL/GenBank/DDBJ databases">
        <title>Draft genome sequences of novel Actinobacteria.</title>
        <authorList>
            <person name="Sahin N."/>
            <person name="Ay H."/>
            <person name="Saygin H."/>
        </authorList>
    </citation>
    <scope>NUCLEOTIDE SEQUENCE [LARGE SCALE GENOMIC DNA]</scope>
    <source>
        <strain evidence="2 3">5K138</strain>
    </source>
</reference>
<feature type="compositionally biased region" description="Low complexity" evidence="1">
    <location>
        <begin position="130"/>
        <end position="142"/>
    </location>
</feature>